<dbReference type="Proteomes" id="UP000756530">
    <property type="component" value="Unassembled WGS sequence"/>
</dbReference>
<gene>
    <name evidence="1" type="ORF">KJP28_15575</name>
</gene>
<comment type="caution">
    <text evidence="1">The sequence shown here is derived from an EMBL/GenBank/DDBJ whole genome shotgun (WGS) entry which is preliminary data.</text>
</comment>
<keyword evidence="2" id="KW-1185">Reference proteome</keyword>
<dbReference type="EMBL" id="JAHUZE010000004">
    <property type="protein sequence ID" value="MBV7380345.1"/>
    <property type="molecule type" value="Genomic_DNA"/>
</dbReference>
<sequence length="311" mass="35280">MSRLDRILKRLGKRDVRPVRPGERTPQPKPDALVENQPEALRLATDAAMNALPETLVTSILTRFDPERVKPGRWKQDAEITIFVHIPKTAGSAIFHTLNGAYDLTRSLRYGQVKQDLDIAWEEAKAAQAQSDTPLRQVLIGHANWNQFKHLMRGAGRPMLITVIRNPADRLVSQYAYNSSEAHPKHQNFRREFPTFEAFLDSVPPNSQLNQLVGRTGGIERQLERLAKRYRFVGVTEHFSASLDHLAVSHGFPEVTEYVANVGKTAKRGASLTPEMRTAICERHMGDWILYTLLEPAMARHRARLARVRDT</sequence>
<dbReference type="RefSeq" id="WP_218393556.1">
    <property type="nucleotide sequence ID" value="NZ_JAHUZE010000004.1"/>
</dbReference>
<accession>A0ABS6T584</accession>
<evidence type="ECO:0000313" key="2">
    <source>
        <dbReference type="Proteomes" id="UP000756530"/>
    </source>
</evidence>
<evidence type="ECO:0000313" key="1">
    <source>
        <dbReference type="EMBL" id="MBV7380345.1"/>
    </source>
</evidence>
<protein>
    <submittedName>
        <fullName evidence="1">Sulfotransferase family protein</fullName>
    </submittedName>
</protein>
<reference evidence="1 2" key="1">
    <citation type="submission" date="2021-05" db="EMBL/GenBank/DDBJ databases">
        <title>Culturable bacteria isolated from Daya Bay.</title>
        <authorList>
            <person name="Zheng W."/>
            <person name="Yu S."/>
            <person name="Huang Y."/>
        </authorList>
    </citation>
    <scope>NUCLEOTIDE SEQUENCE [LARGE SCALE GENOMIC DNA]</scope>
    <source>
        <strain evidence="1 2">DP4N28-5</strain>
    </source>
</reference>
<organism evidence="1 2">
    <name type="scientific">Maritimibacter dapengensis</name>
    <dbReference type="NCBI Taxonomy" id="2836868"/>
    <lineage>
        <taxon>Bacteria</taxon>
        <taxon>Pseudomonadati</taxon>
        <taxon>Pseudomonadota</taxon>
        <taxon>Alphaproteobacteria</taxon>
        <taxon>Rhodobacterales</taxon>
        <taxon>Roseobacteraceae</taxon>
        <taxon>Maritimibacter</taxon>
    </lineage>
</organism>
<proteinExistence type="predicted"/>
<name>A0ABS6T584_9RHOB</name>